<organism evidence="1 2">
    <name type="scientific">Eremothecium gossypii (strain ATCC 10895 / CBS 109.51 / FGSC 9923 / NRRL Y-1056)</name>
    <name type="common">Yeast</name>
    <name type="synonym">Ashbya gossypii</name>
    <dbReference type="NCBI Taxonomy" id="284811"/>
    <lineage>
        <taxon>Eukaryota</taxon>
        <taxon>Fungi</taxon>
        <taxon>Dikarya</taxon>
        <taxon>Ascomycota</taxon>
        <taxon>Saccharomycotina</taxon>
        <taxon>Saccharomycetes</taxon>
        <taxon>Saccharomycetales</taxon>
        <taxon>Saccharomycetaceae</taxon>
        <taxon>Eremothecium</taxon>
    </lineage>
</organism>
<gene>
    <name evidence="1" type="ORF">AGOS_AFL137W</name>
</gene>
<dbReference type="InParanoid" id="Q755G0"/>
<accession>Q755G0</accession>
<dbReference type="EMBL" id="AE016819">
    <property type="protein sequence ID" value="AAS53237.1"/>
    <property type="molecule type" value="Genomic_DNA"/>
</dbReference>
<protein>
    <submittedName>
        <fullName evidence="1">AFL137Wp</fullName>
    </submittedName>
</protein>
<reference evidence="2" key="2">
    <citation type="journal article" date="2013" name="G3 (Bethesda)">
        <title>Genomes of Ashbya fungi isolated from insects reveal four mating-type loci, numerous translocations, lack of transposons, and distinct gene duplications.</title>
        <authorList>
            <person name="Dietrich F.S."/>
            <person name="Voegeli S."/>
            <person name="Kuo S."/>
            <person name="Philippsen P."/>
        </authorList>
    </citation>
    <scope>GENOME REANNOTATION</scope>
    <source>
        <strain evidence="2">ATCC 10895 / CBS 109.51 / FGSC 9923 / NRRL Y-1056</strain>
    </source>
</reference>
<evidence type="ECO:0000313" key="1">
    <source>
        <dbReference type="EMBL" id="AAS53237.1"/>
    </source>
</evidence>
<dbReference type="KEGG" id="ago:AGOS_AFL137W"/>
<dbReference type="GeneID" id="4621640"/>
<dbReference type="HOGENOM" id="CLU_1517526_0_0_1"/>
<dbReference type="RefSeq" id="NP_985413.1">
    <property type="nucleotide sequence ID" value="NM_210767.1"/>
</dbReference>
<proteinExistence type="predicted"/>
<dbReference type="Proteomes" id="UP000000591">
    <property type="component" value="Chromosome VI"/>
</dbReference>
<dbReference type="AlphaFoldDB" id="Q755G0"/>
<sequence>MFIYHRPMSCSQRVIIHIKLSPPLHICPASPPFAEGKRSTETQFTTTTYIYDLLFRACVRLPPSVPTSASCHLTPSRHSSFVYRTHRRHRARTLPFRISEKNAGRHYHIPVTANLPLHFHSIVAATFPKLQEHHLTSSGQEFQLQLIFWDLPPLESCYTFKKFFDAYAGLLAVLPPI</sequence>
<keyword evidence="2" id="KW-1185">Reference proteome</keyword>
<name>Q755G0_EREGS</name>
<reference evidence="1 2" key="1">
    <citation type="journal article" date="2004" name="Science">
        <title>The Ashbya gossypii genome as a tool for mapping the ancient Saccharomyces cerevisiae genome.</title>
        <authorList>
            <person name="Dietrich F.S."/>
            <person name="Voegeli S."/>
            <person name="Brachat S."/>
            <person name="Lerch A."/>
            <person name="Gates K."/>
            <person name="Steiner S."/>
            <person name="Mohr C."/>
            <person name="Pohlmann R."/>
            <person name="Luedi P."/>
            <person name="Choi S."/>
            <person name="Wing R.A."/>
            <person name="Flavier A."/>
            <person name="Gaffney T.D."/>
            <person name="Philippsen P."/>
        </authorList>
    </citation>
    <scope>NUCLEOTIDE SEQUENCE [LARGE SCALE GENOMIC DNA]</scope>
    <source>
        <strain evidence="2">ATCC 10895 / CBS 109.51 / FGSC 9923 / NRRL Y-1056</strain>
    </source>
</reference>
<evidence type="ECO:0000313" key="2">
    <source>
        <dbReference type="Proteomes" id="UP000000591"/>
    </source>
</evidence>